<dbReference type="GO" id="GO:0046872">
    <property type="term" value="F:metal ion binding"/>
    <property type="evidence" value="ECO:0007669"/>
    <property type="project" value="UniProtKB-KW"/>
</dbReference>
<dbReference type="Gene3D" id="3.40.720.10">
    <property type="entry name" value="Alkaline Phosphatase, subunit A"/>
    <property type="match status" value="1"/>
</dbReference>
<keyword evidence="6" id="KW-0378">Hydrolase</keyword>
<evidence type="ECO:0000256" key="8">
    <source>
        <dbReference type="ARBA" id="ARBA00022842"/>
    </source>
</evidence>
<keyword evidence="7" id="KW-0862">Zinc</keyword>
<dbReference type="Gene3D" id="1.10.60.40">
    <property type="match status" value="1"/>
</dbReference>
<evidence type="ECO:0000256" key="1">
    <source>
        <dbReference type="ARBA" id="ARBA00001946"/>
    </source>
</evidence>
<dbReference type="GO" id="GO:0000272">
    <property type="term" value="P:polysaccharide catabolic process"/>
    <property type="evidence" value="ECO:0007669"/>
    <property type="project" value="InterPro"/>
</dbReference>
<dbReference type="PRINTS" id="PR00113">
    <property type="entry name" value="ALKPHPHTASE"/>
</dbReference>
<dbReference type="SUPFAM" id="SSF53649">
    <property type="entry name" value="Alkaline phosphatase-like"/>
    <property type="match status" value="1"/>
</dbReference>
<dbReference type="CDD" id="cd16012">
    <property type="entry name" value="ALP"/>
    <property type="match status" value="1"/>
</dbReference>
<gene>
    <name evidence="9" type="ORF">EYH15_03510</name>
</gene>
<evidence type="ECO:0000256" key="7">
    <source>
        <dbReference type="ARBA" id="ARBA00022833"/>
    </source>
</evidence>
<organism evidence="9 10">
    <name type="scientific">Methanothermococcus okinawensis</name>
    <dbReference type="NCBI Taxonomy" id="155863"/>
    <lineage>
        <taxon>Archaea</taxon>
        <taxon>Methanobacteriati</taxon>
        <taxon>Methanobacteriota</taxon>
        <taxon>Methanomada group</taxon>
        <taxon>Methanococci</taxon>
        <taxon>Methanococcales</taxon>
        <taxon>Methanococcaceae</taxon>
        <taxon>Methanothermococcus</taxon>
    </lineage>
</organism>
<accession>A0A832ZBT7</accession>
<dbReference type="InterPro" id="IPR017850">
    <property type="entry name" value="Alkaline_phosphatase_core_sf"/>
</dbReference>
<dbReference type="InterPro" id="IPR001952">
    <property type="entry name" value="Alkaline_phosphatase"/>
</dbReference>
<dbReference type="SMART" id="SM00098">
    <property type="entry name" value="alkPPc"/>
    <property type="match status" value="1"/>
</dbReference>
<evidence type="ECO:0000256" key="2">
    <source>
        <dbReference type="ARBA" id="ARBA00001947"/>
    </source>
</evidence>
<evidence type="ECO:0000313" key="9">
    <source>
        <dbReference type="EMBL" id="HIP84536.1"/>
    </source>
</evidence>
<comment type="similarity">
    <text evidence="3">Belongs to the alkaline phosphatase family.</text>
</comment>
<comment type="cofactor">
    <cofactor evidence="2">
        <name>Zn(2+)</name>
        <dbReference type="ChEBI" id="CHEBI:29105"/>
    </cofactor>
</comment>
<comment type="caution">
    <text evidence="9">The sequence shown here is derived from an EMBL/GenBank/DDBJ whole genome shotgun (WGS) entry which is preliminary data.</text>
</comment>
<dbReference type="AlphaFoldDB" id="A0A832ZBT7"/>
<dbReference type="PROSITE" id="PS00123">
    <property type="entry name" value="ALKALINE_PHOSPHATASE"/>
    <property type="match status" value="1"/>
</dbReference>
<dbReference type="InterPro" id="IPR018299">
    <property type="entry name" value="Alkaline_phosphatase_AS"/>
</dbReference>
<dbReference type="GO" id="GO:0004035">
    <property type="term" value="F:alkaline phosphatase activity"/>
    <property type="evidence" value="ECO:0007669"/>
    <property type="project" value="TreeGrafter"/>
</dbReference>
<dbReference type="PROSITE" id="PS00018">
    <property type="entry name" value="EF_HAND_1"/>
    <property type="match status" value="1"/>
</dbReference>
<reference evidence="9" key="1">
    <citation type="journal article" date="2020" name="ISME J.">
        <title>Gammaproteobacteria mediating utilization of methyl-, sulfur- and petroleum organic compounds in deep ocean hydrothermal plumes.</title>
        <authorList>
            <person name="Zhou Z."/>
            <person name="Liu Y."/>
            <person name="Pan J."/>
            <person name="Cron B.R."/>
            <person name="Toner B.M."/>
            <person name="Anantharaman K."/>
            <person name="Breier J.A."/>
            <person name="Dick G.J."/>
            <person name="Li M."/>
        </authorList>
    </citation>
    <scope>NUCLEOTIDE SEQUENCE</scope>
    <source>
        <strain evidence="9">SZUA-1453</strain>
    </source>
</reference>
<evidence type="ECO:0000256" key="4">
    <source>
        <dbReference type="ARBA" id="ARBA00022553"/>
    </source>
</evidence>
<dbReference type="PANTHER" id="PTHR11596:SF5">
    <property type="entry name" value="ALKALINE PHOSPHATASE"/>
    <property type="match status" value="1"/>
</dbReference>
<keyword evidence="5" id="KW-0479">Metal-binding</keyword>
<dbReference type="EMBL" id="DQUI01000063">
    <property type="protein sequence ID" value="HIP84536.1"/>
    <property type="molecule type" value="Genomic_DNA"/>
</dbReference>
<dbReference type="Pfam" id="PF00245">
    <property type="entry name" value="Alk_phosphatase"/>
    <property type="match status" value="1"/>
</dbReference>
<evidence type="ECO:0000256" key="3">
    <source>
        <dbReference type="ARBA" id="ARBA00005984"/>
    </source>
</evidence>
<sequence length="505" mass="55233">MNKKIGLLGALFVISLLLAFQIGVAKSYSGENLPIKARGVKNVIILIGDGMGVGQVEITRLCHGHLHMEDMSYGGYELTGSLSGPVTDSAAAGTAIATGFKTYNKMISTVKVGGKVVNVTTLLELANYSGKSTGLVSTTRITHATPAVFASHIDNRDKEKEIAKQLIEHKVNVLFGGGKREFDSETLELARKRGYEIVYTKDELKNVDGDHVLGLFSDSHIPYVLDRDNDTVGLLDMTKKAIELLEKDPDGFFLMVEGGRIDHVCHANDVPSVVAETKEFDDVVGYCLDYARKNGDTLVVVLADHETGGLGVGTDYGDPIDEDRILSVNASVDKMAKEIKNGGNPREVIKKYTGLDLTEEEVKRIKEAMNSDNKYALGNAIGEILSERVGVRFISHKHTGNPVPILAYGPGKEYFKGFRHHVDTSREIADIMLFGGERYVNVNGIGVIKGDADGDYRIDLDDAYITLNYYVGKTALNSDEKRLDMDDNGIIDYMDVVKIMELVES</sequence>
<protein>
    <submittedName>
        <fullName evidence="9">Alkaline phosphatase</fullName>
    </submittedName>
</protein>
<dbReference type="Gene3D" id="1.10.1330.10">
    <property type="entry name" value="Dockerin domain"/>
    <property type="match status" value="1"/>
</dbReference>
<evidence type="ECO:0000256" key="5">
    <source>
        <dbReference type="ARBA" id="ARBA00022723"/>
    </source>
</evidence>
<dbReference type="InterPro" id="IPR036439">
    <property type="entry name" value="Dockerin_dom_sf"/>
</dbReference>
<evidence type="ECO:0000256" key="6">
    <source>
        <dbReference type="ARBA" id="ARBA00022801"/>
    </source>
</evidence>
<dbReference type="Proteomes" id="UP000643554">
    <property type="component" value="Unassembled WGS sequence"/>
</dbReference>
<keyword evidence="4" id="KW-0597">Phosphoprotein</keyword>
<dbReference type="InterPro" id="IPR018247">
    <property type="entry name" value="EF_Hand_1_Ca_BS"/>
</dbReference>
<comment type="cofactor">
    <cofactor evidence="1">
        <name>Mg(2+)</name>
        <dbReference type="ChEBI" id="CHEBI:18420"/>
    </cofactor>
</comment>
<dbReference type="SUPFAM" id="SSF63446">
    <property type="entry name" value="Type I dockerin domain"/>
    <property type="match status" value="1"/>
</dbReference>
<evidence type="ECO:0000313" key="10">
    <source>
        <dbReference type="Proteomes" id="UP000643554"/>
    </source>
</evidence>
<proteinExistence type="inferred from homology"/>
<keyword evidence="8" id="KW-0460">Magnesium</keyword>
<dbReference type="PANTHER" id="PTHR11596">
    <property type="entry name" value="ALKALINE PHOSPHATASE"/>
    <property type="match status" value="1"/>
</dbReference>
<name>A0A832ZBT7_9EURY</name>